<protein>
    <submittedName>
        <fullName evidence="6">LysR family transcriptional regulator</fullName>
    </submittedName>
</protein>
<accession>A0A246WRW3</accession>
<dbReference type="PROSITE" id="PS50931">
    <property type="entry name" value="HTH_LYSR"/>
    <property type="match status" value="1"/>
</dbReference>
<dbReference type="InterPro" id="IPR050950">
    <property type="entry name" value="HTH-type_LysR_regulators"/>
</dbReference>
<organism evidence="6 7">
    <name type="scientific">Herbaspirillum robiniae</name>
    <dbReference type="NCBI Taxonomy" id="2014887"/>
    <lineage>
        <taxon>Bacteria</taxon>
        <taxon>Pseudomonadati</taxon>
        <taxon>Pseudomonadota</taxon>
        <taxon>Betaproteobacteria</taxon>
        <taxon>Burkholderiales</taxon>
        <taxon>Oxalobacteraceae</taxon>
        <taxon>Herbaspirillum</taxon>
    </lineage>
</organism>
<dbReference type="InterPro" id="IPR036388">
    <property type="entry name" value="WH-like_DNA-bd_sf"/>
</dbReference>
<evidence type="ECO:0000256" key="1">
    <source>
        <dbReference type="ARBA" id="ARBA00009437"/>
    </source>
</evidence>
<dbReference type="EMBL" id="NJGU01000005">
    <property type="protein sequence ID" value="OWY29132.1"/>
    <property type="molecule type" value="Genomic_DNA"/>
</dbReference>
<comment type="caution">
    <text evidence="6">The sequence shown here is derived from an EMBL/GenBank/DDBJ whole genome shotgun (WGS) entry which is preliminary data.</text>
</comment>
<comment type="similarity">
    <text evidence="1">Belongs to the LysR transcriptional regulatory family.</text>
</comment>
<feature type="domain" description="HTH lysR-type" evidence="5">
    <location>
        <begin position="1"/>
        <end position="58"/>
    </location>
</feature>
<keyword evidence="3" id="KW-0238">DNA-binding</keyword>
<dbReference type="Pfam" id="PF00126">
    <property type="entry name" value="HTH_1"/>
    <property type="match status" value="1"/>
</dbReference>
<evidence type="ECO:0000313" key="6">
    <source>
        <dbReference type="EMBL" id="OWY29132.1"/>
    </source>
</evidence>
<reference evidence="6 7" key="1">
    <citation type="submission" date="2017-06" db="EMBL/GenBank/DDBJ databases">
        <title>Herbaspirillum phytohormonus sp. nov., isolated from the root nodule of Robinia pseudoacacia in lead-zinc mine.</title>
        <authorList>
            <person name="Fan M."/>
            <person name="Lin Y."/>
        </authorList>
    </citation>
    <scope>NUCLEOTIDE SEQUENCE [LARGE SCALE GENOMIC DNA]</scope>
    <source>
        <strain evidence="6 7">HZ10</strain>
    </source>
</reference>
<dbReference type="Proteomes" id="UP000197596">
    <property type="component" value="Unassembled WGS sequence"/>
</dbReference>
<dbReference type="PANTHER" id="PTHR30419:SF8">
    <property type="entry name" value="NITROGEN ASSIMILATION TRANSCRIPTIONAL ACTIVATOR-RELATED"/>
    <property type="match status" value="1"/>
</dbReference>
<dbReference type="InterPro" id="IPR005119">
    <property type="entry name" value="LysR_subst-bd"/>
</dbReference>
<dbReference type="RefSeq" id="WP_088750832.1">
    <property type="nucleotide sequence ID" value="NZ_NJGU01000005.1"/>
</dbReference>
<evidence type="ECO:0000256" key="2">
    <source>
        <dbReference type="ARBA" id="ARBA00023015"/>
    </source>
</evidence>
<dbReference type="AlphaFoldDB" id="A0A246WRW3"/>
<evidence type="ECO:0000313" key="7">
    <source>
        <dbReference type="Proteomes" id="UP000197596"/>
    </source>
</evidence>
<keyword evidence="4" id="KW-0804">Transcription</keyword>
<dbReference type="Gene3D" id="1.10.10.10">
    <property type="entry name" value="Winged helix-like DNA-binding domain superfamily/Winged helix DNA-binding domain"/>
    <property type="match status" value="1"/>
</dbReference>
<dbReference type="Pfam" id="PF03466">
    <property type="entry name" value="LysR_substrate"/>
    <property type="match status" value="1"/>
</dbReference>
<proteinExistence type="inferred from homology"/>
<keyword evidence="2" id="KW-0805">Transcription regulation</keyword>
<dbReference type="GO" id="GO:0003677">
    <property type="term" value="F:DNA binding"/>
    <property type="evidence" value="ECO:0007669"/>
    <property type="project" value="UniProtKB-KW"/>
</dbReference>
<evidence type="ECO:0000259" key="5">
    <source>
        <dbReference type="PROSITE" id="PS50931"/>
    </source>
</evidence>
<dbReference type="InterPro" id="IPR000847">
    <property type="entry name" value="LysR_HTH_N"/>
</dbReference>
<name>A0A246WRW3_9BURK</name>
<dbReference type="PRINTS" id="PR00039">
    <property type="entry name" value="HTHLYSR"/>
</dbReference>
<evidence type="ECO:0000256" key="3">
    <source>
        <dbReference type="ARBA" id="ARBA00023125"/>
    </source>
</evidence>
<sequence>MDFRDLKYFEVIAEEGHVGRAAERLYKTQPALTKCIDRLEEQLGAPLFERVGRGIRLTAVGTALLARARRISLMMDDTAREIGDYANGREGNIRLGCIPTLAEHILPGICEELLAEAGKVTIDLRVSMNDVLLEGLKAGELDIALGPMIQTDDLFETEEIMQDQMVVMASASHPIFSQKKISLRTLLDYQWVLPAHSVASRQWLDNVFDRHHLPRPAVQITPTVLNMIMPLIERSNLLGFASKLNLSTGRGQLKEVVLKDTTMLRRMGLSYRRDTYLSPAAQRLIAIIRRNYRGKRQSAKA</sequence>
<dbReference type="GO" id="GO:0003700">
    <property type="term" value="F:DNA-binding transcription factor activity"/>
    <property type="evidence" value="ECO:0007669"/>
    <property type="project" value="InterPro"/>
</dbReference>
<evidence type="ECO:0000256" key="4">
    <source>
        <dbReference type="ARBA" id="ARBA00023163"/>
    </source>
</evidence>
<dbReference type="Gene3D" id="3.40.190.290">
    <property type="match status" value="1"/>
</dbReference>
<dbReference type="SUPFAM" id="SSF46785">
    <property type="entry name" value="Winged helix' DNA-binding domain"/>
    <property type="match status" value="1"/>
</dbReference>
<dbReference type="SUPFAM" id="SSF53850">
    <property type="entry name" value="Periplasmic binding protein-like II"/>
    <property type="match status" value="1"/>
</dbReference>
<gene>
    <name evidence="6" type="ORF">CEJ42_09700</name>
</gene>
<dbReference type="FunFam" id="1.10.10.10:FF:000001">
    <property type="entry name" value="LysR family transcriptional regulator"/>
    <property type="match status" value="1"/>
</dbReference>
<dbReference type="PANTHER" id="PTHR30419">
    <property type="entry name" value="HTH-TYPE TRANSCRIPTIONAL REGULATOR YBHD"/>
    <property type="match status" value="1"/>
</dbReference>
<dbReference type="InterPro" id="IPR036390">
    <property type="entry name" value="WH_DNA-bd_sf"/>
</dbReference>
<dbReference type="GO" id="GO:0005829">
    <property type="term" value="C:cytosol"/>
    <property type="evidence" value="ECO:0007669"/>
    <property type="project" value="TreeGrafter"/>
</dbReference>